<dbReference type="InterPro" id="IPR000649">
    <property type="entry name" value="IF-2B-related"/>
</dbReference>
<dbReference type="InterPro" id="IPR027363">
    <property type="entry name" value="M1Pi_N"/>
</dbReference>
<gene>
    <name evidence="2" type="ORF">GCM10009807_01920</name>
</gene>
<dbReference type="RefSeq" id="WP_344050672.1">
    <property type="nucleotide sequence ID" value="NZ_BAAAPK010000001.1"/>
</dbReference>
<name>A0ABN2FXX6_9MICO</name>
<dbReference type="InterPro" id="IPR042529">
    <property type="entry name" value="IF_2B-like_C"/>
</dbReference>
<dbReference type="PANTHER" id="PTHR43475">
    <property type="entry name" value="METHYLTHIORIBOSE-1-PHOSPHATE ISOMERASE"/>
    <property type="match status" value="1"/>
</dbReference>
<dbReference type="Gene3D" id="3.40.50.10470">
    <property type="entry name" value="Translation initiation factor eif-2b, domain 2"/>
    <property type="match status" value="1"/>
</dbReference>
<dbReference type="Gene3D" id="1.20.120.420">
    <property type="entry name" value="translation initiation factor eif-2b, domain 1"/>
    <property type="match status" value="1"/>
</dbReference>
<organism evidence="2 3">
    <name type="scientific">Microbacterium lacus</name>
    <dbReference type="NCBI Taxonomy" id="415217"/>
    <lineage>
        <taxon>Bacteria</taxon>
        <taxon>Bacillati</taxon>
        <taxon>Actinomycetota</taxon>
        <taxon>Actinomycetes</taxon>
        <taxon>Micrococcales</taxon>
        <taxon>Microbacteriaceae</taxon>
        <taxon>Microbacterium</taxon>
    </lineage>
</organism>
<proteinExistence type="inferred from homology"/>
<evidence type="ECO:0000313" key="3">
    <source>
        <dbReference type="Proteomes" id="UP001500596"/>
    </source>
</evidence>
<evidence type="ECO:0000313" key="2">
    <source>
        <dbReference type="EMBL" id="GAA1661808.1"/>
    </source>
</evidence>
<keyword evidence="2" id="KW-0396">Initiation factor</keyword>
<comment type="caution">
    <text evidence="2">The sequence shown here is derived from an EMBL/GenBank/DDBJ whole genome shotgun (WGS) entry which is preliminary data.</text>
</comment>
<sequence>MDRLEEVRIAIAENTVPGGSAFGRAAAEVIILTLQAQKPSDAATLRAVLSETTNWLIATKPSMTSVRTVSDIAWSRVDDGAESVISAMAEFIAESEQAIKLIAAHAGDVIAPGNTVLFHSFSGSLINVLRRAGQSTPELTFAFTESRPYRESRRVVTALSDLPVEFVGYSDAAVGVAASRADLAIVGADALFADGSFANKTGTLPLALACRHYGVPLYVVSEVSKLYEGDPADVAMEQRPSEEMHEGWEMAVSGRVHITNQFFEVTPADLVTAYLTDKGRLAPSELAHATIGG</sequence>
<dbReference type="Pfam" id="PF01008">
    <property type="entry name" value="IF-2B"/>
    <property type="match status" value="1"/>
</dbReference>
<dbReference type="GO" id="GO:0003743">
    <property type="term" value="F:translation initiation factor activity"/>
    <property type="evidence" value="ECO:0007669"/>
    <property type="project" value="UniProtKB-KW"/>
</dbReference>
<evidence type="ECO:0000256" key="1">
    <source>
        <dbReference type="RuleBase" id="RU003814"/>
    </source>
</evidence>
<comment type="similarity">
    <text evidence="1">Belongs to the eIF-2B alpha/beta/delta subunits family.</text>
</comment>
<dbReference type="InterPro" id="IPR037171">
    <property type="entry name" value="NagB/RpiA_transferase-like"/>
</dbReference>
<dbReference type="SUPFAM" id="SSF100950">
    <property type="entry name" value="NagB/RpiA/CoA transferase-like"/>
    <property type="match status" value="1"/>
</dbReference>
<dbReference type="PANTHER" id="PTHR43475:SF3">
    <property type="entry name" value="TRANSLATION INITIATION FACTOR EIF-2B SUBUNIT FAMILY PROTEIN (AFU_ORTHOLOGUE AFUA_2G14290)"/>
    <property type="match status" value="1"/>
</dbReference>
<keyword evidence="2" id="KW-0648">Protein biosynthesis</keyword>
<accession>A0ABN2FXX6</accession>
<keyword evidence="3" id="KW-1185">Reference proteome</keyword>
<dbReference type="Proteomes" id="UP001500596">
    <property type="component" value="Unassembled WGS sequence"/>
</dbReference>
<dbReference type="EMBL" id="BAAAPK010000001">
    <property type="protein sequence ID" value="GAA1661808.1"/>
    <property type="molecule type" value="Genomic_DNA"/>
</dbReference>
<protein>
    <submittedName>
        <fullName evidence="2">Translation initiation factor IF-2</fullName>
    </submittedName>
</protein>
<reference evidence="2 3" key="1">
    <citation type="journal article" date="2019" name="Int. J. Syst. Evol. Microbiol.">
        <title>The Global Catalogue of Microorganisms (GCM) 10K type strain sequencing project: providing services to taxonomists for standard genome sequencing and annotation.</title>
        <authorList>
            <consortium name="The Broad Institute Genomics Platform"/>
            <consortium name="The Broad Institute Genome Sequencing Center for Infectious Disease"/>
            <person name="Wu L."/>
            <person name="Ma J."/>
        </authorList>
    </citation>
    <scope>NUCLEOTIDE SEQUENCE [LARGE SCALE GENOMIC DNA]</scope>
    <source>
        <strain evidence="2 3">JCM 15575</strain>
    </source>
</reference>